<protein>
    <submittedName>
        <fullName evidence="1">Uncharacterized protein</fullName>
    </submittedName>
</protein>
<evidence type="ECO:0000313" key="2">
    <source>
        <dbReference type="Proteomes" id="UP000237000"/>
    </source>
</evidence>
<comment type="caution">
    <text evidence="1">The sequence shown here is derived from an EMBL/GenBank/DDBJ whole genome shotgun (WGS) entry which is preliminary data.</text>
</comment>
<dbReference type="InParanoid" id="A0A2P5FE46"/>
<name>A0A2P5FE46_TREOI</name>
<accession>A0A2P5FE46</accession>
<keyword evidence="2" id="KW-1185">Reference proteome</keyword>
<feature type="non-terminal residue" evidence="1">
    <location>
        <position position="1"/>
    </location>
</feature>
<gene>
    <name evidence="1" type="ORF">TorRG33x02_079930</name>
</gene>
<organism evidence="1 2">
    <name type="scientific">Trema orientale</name>
    <name type="common">Charcoal tree</name>
    <name type="synonym">Celtis orientalis</name>
    <dbReference type="NCBI Taxonomy" id="63057"/>
    <lineage>
        <taxon>Eukaryota</taxon>
        <taxon>Viridiplantae</taxon>
        <taxon>Streptophyta</taxon>
        <taxon>Embryophyta</taxon>
        <taxon>Tracheophyta</taxon>
        <taxon>Spermatophyta</taxon>
        <taxon>Magnoliopsida</taxon>
        <taxon>eudicotyledons</taxon>
        <taxon>Gunneridae</taxon>
        <taxon>Pentapetalae</taxon>
        <taxon>rosids</taxon>
        <taxon>fabids</taxon>
        <taxon>Rosales</taxon>
        <taxon>Cannabaceae</taxon>
        <taxon>Trema</taxon>
    </lineage>
</organism>
<dbReference type="AlphaFoldDB" id="A0A2P5FE46"/>
<dbReference type="Proteomes" id="UP000237000">
    <property type="component" value="Unassembled WGS sequence"/>
</dbReference>
<evidence type="ECO:0000313" key="1">
    <source>
        <dbReference type="EMBL" id="PON96063.1"/>
    </source>
</evidence>
<proteinExistence type="predicted"/>
<sequence length="124" mass="13418">KATKDTLCHSYSNASSLSLSLSKIAIGASLKLSKLPTTAVLIYWAASLFALGLDSAEKFEHFPSRLDPIFSFSSPSHFLGNQTEVYPAGLFSVEMRKSLFACHTRTVSLKGRYVNLFGSDPGAP</sequence>
<dbReference type="EMBL" id="JXTC01000040">
    <property type="protein sequence ID" value="PON96063.1"/>
    <property type="molecule type" value="Genomic_DNA"/>
</dbReference>
<reference evidence="2" key="1">
    <citation type="submission" date="2016-06" db="EMBL/GenBank/DDBJ databases">
        <title>Parallel loss of symbiosis genes in relatives of nitrogen-fixing non-legume Parasponia.</title>
        <authorList>
            <person name="Van Velzen R."/>
            <person name="Holmer R."/>
            <person name="Bu F."/>
            <person name="Rutten L."/>
            <person name="Van Zeijl A."/>
            <person name="Liu W."/>
            <person name="Santuari L."/>
            <person name="Cao Q."/>
            <person name="Sharma T."/>
            <person name="Shen D."/>
            <person name="Roswanjaya Y."/>
            <person name="Wardhani T."/>
            <person name="Kalhor M.S."/>
            <person name="Jansen J."/>
            <person name="Van den Hoogen J."/>
            <person name="Gungor B."/>
            <person name="Hartog M."/>
            <person name="Hontelez J."/>
            <person name="Verver J."/>
            <person name="Yang W.-C."/>
            <person name="Schijlen E."/>
            <person name="Repin R."/>
            <person name="Schilthuizen M."/>
            <person name="Schranz E."/>
            <person name="Heidstra R."/>
            <person name="Miyata K."/>
            <person name="Fedorova E."/>
            <person name="Kohlen W."/>
            <person name="Bisseling T."/>
            <person name="Smit S."/>
            <person name="Geurts R."/>
        </authorList>
    </citation>
    <scope>NUCLEOTIDE SEQUENCE [LARGE SCALE GENOMIC DNA]</scope>
    <source>
        <strain evidence="2">cv. RG33-2</strain>
    </source>
</reference>